<organism evidence="3 4">
    <name type="scientific">Paenibacillus endophyticus</name>
    <dbReference type="NCBI Taxonomy" id="1294268"/>
    <lineage>
        <taxon>Bacteria</taxon>
        <taxon>Bacillati</taxon>
        <taxon>Bacillota</taxon>
        <taxon>Bacilli</taxon>
        <taxon>Bacillales</taxon>
        <taxon>Paenibacillaceae</taxon>
        <taxon>Paenibacillus</taxon>
    </lineage>
</organism>
<name>A0A7W5C4G9_9BACL</name>
<dbReference type="Gene3D" id="1.20.120.450">
    <property type="entry name" value="dinb family like domain"/>
    <property type="match status" value="1"/>
</dbReference>
<feature type="domain" description="DinB-like" evidence="2">
    <location>
        <begin position="11"/>
        <end position="147"/>
    </location>
</feature>
<accession>A0A7W5C4G9</accession>
<dbReference type="Proteomes" id="UP000518605">
    <property type="component" value="Unassembled WGS sequence"/>
</dbReference>
<evidence type="ECO:0000313" key="4">
    <source>
        <dbReference type="Proteomes" id="UP000518605"/>
    </source>
</evidence>
<evidence type="ECO:0000256" key="1">
    <source>
        <dbReference type="SAM" id="Coils"/>
    </source>
</evidence>
<dbReference type="SUPFAM" id="SSF109854">
    <property type="entry name" value="DinB/YfiT-like putative metalloenzymes"/>
    <property type="match status" value="1"/>
</dbReference>
<dbReference type="InterPro" id="IPR024775">
    <property type="entry name" value="DinB-like"/>
</dbReference>
<reference evidence="3 4" key="1">
    <citation type="submission" date="2020-08" db="EMBL/GenBank/DDBJ databases">
        <title>Genomic Encyclopedia of Type Strains, Phase III (KMG-III): the genomes of soil and plant-associated and newly described type strains.</title>
        <authorList>
            <person name="Whitman W."/>
        </authorList>
    </citation>
    <scope>NUCLEOTIDE SEQUENCE [LARGE SCALE GENOMIC DNA]</scope>
    <source>
        <strain evidence="3 4">CECT 8234</strain>
    </source>
</reference>
<dbReference type="AlphaFoldDB" id="A0A7W5C4G9"/>
<dbReference type="EMBL" id="JACHXW010000002">
    <property type="protein sequence ID" value="MBB3151037.1"/>
    <property type="molecule type" value="Genomic_DNA"/>
</dbReference>
<comment type="caution">
    <text evidence="3">The sequence shown here is derived from an EMBL/GenBank/DDBJ whole genome shotgun (WGS) entry which is preliminary data.</text>
</comment>
<evidence type="ECO:0000313" key="3">
    <source>
        <dbReference type="EMBL" id="MBB3151037.1"/>
    </source>
</evidence>
<dbReference type="RefSeq" id="WP_183559548.1">
    <property type="nucleotide sequence ID" value="NZ_CBCSLB010000009.1"/>
</dbReference>
<keyword evidence="1" id="KW-0175">Coiled coil</keyword>
<proteinExistence type="predicted"/>
<protein>
    <recommendedName>
        <fullName evidence="2">DinB-like domain-containing protein</fullName>
    </recommendedName>
</protein>
<gene>
    <name evidence="3" type="ORF">FHS16_001071</name>
</gene>
<feature type="coiled-coil region" evidence="1">
    <location>
        <begin position="8"/>
        <end position="35"/>
    </location>
</feature>
<dbReference type="Pfam" id="PF12867">
    <property type="entry name" value="DinB_2"/>
    <property type="match status" value="1"/>
</dbReference>
<evidence type="ECO:0000259" key="2">
    <source>
        <dbReference type="Pfam" id="PF12867"/>
    </source>
</evidence>
<dbReference type="InterPro" id="IPR034660">
    <property type="entry name" value="DinB/YfiT-like"/>
</dbReference>
<keyword evidence="4" id="KW-1185">Reference proteome</keyword>
<sequence>MSQSTVNVQAYVQAYDQIEQEIEGLTEQQLKWKAAPESWSVTEVLAHLVDHSIVVSFRVREILSGSEVRLPLFNQDAWVSGQKANEGDAKDILTAARALVQYNSLLFNRLTDEEWSKTGVNFKGEHVAIAAIVPAFVAHVQGHLGQIRRVKQSEAESAKANNAI</sequence>